<reference evidence="1 2" key="1">
    <citation type="submission" date="2018-07" db="EMBL/GenBank/DDBJ databases">
        <title>Leeuwenhoekiella genomics.</title>
        <authorList>
            <person name="Tahon G."/>
            <person name="Willems A."/>
        </authorList>
    </citation>
    <scope>NUCLEOTIDE SEQUENCE [LARGE SCALE GENOMIC DNA]</scope>
    <source>
        <strain evidence="1 2">LMG 29608</strain>
    </source>
</reference>
<name>A0A4Q0NSZ5_9FLAO</name>
<sequence>MSALKNNLMFEYLYRDPGNYKTFGQIIFTNKENVRIEEATLIIVNRLIDKEYFYPLDAGVPILCEDNFNAETDWYEFIKFSHTPAKINDTRDVRTFLSNFETY</sequence>
<evidence type="ECO:0000313" key="1">
    <source>
        <dbReference type="EMBL" id="RXG13654.1"/>
    </source>
</evidence>
<dbReference type="RefSeq" id="WP_128766905.1">
    <property type="nucleotide sequence ID" value="NZ_JBHUOO010000007.1"/>
</dbReference>
<organism evidence="1 2">
    <name type="scientific">Leeuwenhoekiella polynyae</name>
    <dbReference type="NCBI Taxonomy" id="1550906"/>
    <lineage>
        <taxon>Bacteria</taxon>
        <taxon>Pseudomonadati</taxon>
        <taxon>Bacteroidota</taxon>
        <taxon>Flavobacteriia</taxon>
        <taxon>Flavobacteriales</taxon>
        <taxon>Flavobacteriaceae</taxon>
        <taxon>Leeuwenhoekiella</taxon>
    </lineage>
</organism>
<evidence type="ECO:0000313" key="2">
    <source>
        <dbReference type="Proteomes" id="UP000289859"/>
    </source>
</evidence>
<protein>
    <submittedName>
        <fullName evidence="1">Uncharacterized protein</fullName>
    </submittedName>
</protein>
<accession>A0A4Q0NSZ5</accession>
<dbReference type="AlphaFoldDB" id="A0A4Q0NSZ5"/>
<dbReference type="OrthoDB" id="799013at2"/>
<gene>
    <name evidence="1" type="ORF">DSM02_3696</name>
</gene>
<dbReference type="EMBL" id="QOVK01000025">
    <property type="protein sequence ID" value="RXG13654.1"/>
    <property type="molecule type" value="Genomic_DNA"/>
</dbReference>
<keyword evidence="2" id="KW-1185">Reference proteome</keyword>
<comment type="caution">
    <text evidence="1">The sequence shown here is derived from an EMBL/GenBank/DDBJ whole genome shotgun (WGS) entry which is preliminary data.</text>
</comment>
<proteinExistence type="predicted"/>
<dbReference type="Proteomes" id="UP000289859">
    <property type="component" value="Unassembled WGS sequence"/>
</dbReference>